<dbReference type="Pfam" id="PF12801">
    <property type="entry name" value="Fer4_5"/>
    <property type="match status" value="1"/>
</dbReference>
<dbReference type="EMBL" id="AP023366">
    <property type="protein sequence ID" value="BCJ85951.1"/>
    <property type="molecule type" value="Genomic_DNA"/>
</dbReference>
<dbReference type="AlphaFoldDB" id="A0A7I8DDI6"/>
<organism evidence="3 4">
    <name type="scientific">Effusibacillus dendaii</name>
    <dbReference type="NCBI Taxonomy" id="2743772"/>
    <lineage>
        <taxon>Bacteria</taxon>
        <taxon>Bacillati</taxon>
        <taxon>Bacillota</taxon>
        <taxon>Bacilli</taxon>
        <taxon>Bacillales</taxon>
        <taxon>Alicyclobacillaceae</taxon>
        <taxon>Effusibacillus</taxon>
    </lineage>
</organism>
<feature type="transmembrane region" description="Helical" evidence="1">
    <location>
        <begin position="44"/>
        <end position="67"/>
    </location>
</feature>
<dbReference type="InterPro" id="IPR017896">
    <property type="entry name" value="4Fe4S_Fe-S-bd"/>
</dbReference>
<gene>
    <name evidence="3" type="ORF">skT53_09360</name>
</gene>
<evidence type="ECO:0000313" key="3">
    <source>
        <dbReference type="EMBL" id="BCJ85951.1"/>
    </source>
</evidence>
<sequence>MTRLGQKYKGVDWLLAAILAPLVSFSLISYFIDPRTLLHTVWALKINGVLGLFLLLTAVLFLLVGILRFRFCSNACPYGFLQMVFKDAPAKEKKRSGPGTWLPLLLLFINGVFLVYLVVSHPGYHVRINQTTKIQNPETYLFVGNVEIENLENASHHYSLSVTGTSPGQKILLPEKVLVEAENVKRVPLVITGKKSLIRRLRYMLKAIMEKS</sequence>
<evidence type="ECO:0000256" key="1">
    <source>
        <dbReference type="SAM" id="Phobius"/>
    </source>
</evidence>
<feature type="domain" description="4Fe-4S ferredoxin-type" evidence="2">
    <location>
        <begin position="49"/>
        <end position="84"/>
    </location>
</feature>
<reference evidence="3 4" key="1">
    <citation type="submission" date="2020-08" db="EMBL/GenBank/DDBJ databases">
        <title>Complete Genome Sequence of Effusibacillus dendaii Strain skT53, Isolated from Farmland soil.</title>
        <authorList>
            <person name="Konishi T."/>
            <person name="Kawasaki H."/>
        </authorList>
    </citation>
    <scope>NUCLEOTIDE SEQUENCE [LARGE SCALE GENOMIC DNA]</scope>
    <source>
        <strain evidence="4">skT53</strain>
    </source>
</reference>
<feature type="transmembrane region" description="Helical" evidence="1">
    <location>
        <begin position="101"/>
        <end position="119"/>
    </location>
</feature>
<dbReference type="KEGG" id="eff:skT53_09360"/>
<evidence type="ECO:0000313" key="4">
    <source>
        <dbReference type="Proteomes" id="UP000593802"/>
    </source>
</evidence>
<keyword evidence="4" id="KW-1185">Reference proteome</keyword>
<name>A0A7I8DDI6_9BACL</name>
<protein>
    <recommendedName>
        <fullName evidence="2">4Fe-4S ferredoxin-type domain-containing protein</fullName>
    </recommendedName>
</protein>
<keyword evidence="1" id="KW-0472">Membrane</keyword>
<keyword evidence="1" id="KW-1133">Transmembrane helix</keyword>
<dbReference type="Proteomes" id="UP000593802">
    <property type="component" value="Chromosome"/>
</dbReference>
<proteinExistence type="predicted"/>
<accession>A0A7I8DDI6</accession>
<feature type="transmembrane region" description="Helical" evidence="1">
    <location>
        <begin position="12"/>
        <end position="32"/>
    </location>
</feature>
<evidence type="ECO:0000259" key="2">
    <source>
        <dbReference type="Pfam" id="PF12801"/>
    </source>
</evidence>
<keyword evidence="1" id="KW-0812">Transmembrane</keyword>